<feature type="compositionally biased region" description="Polar residues" evidence="7">
    <location>
        <begin position="397"/>
        <end position="413"/>
    </location>
</feature>
<feature type="compositionally biased region" description="Low complexity" evidence="7">
    <location>
        <begin position="1"/>
        <end position="14"/>
    </location>
</feature>
<dbReference type="InterPro" id="IPR017970">
    <property type="entry name" value="Homeobox_CS"/>
</dbReference>
<comment type="caution">
    <text evidence="9">The sequence shown here is derived from an EMBL/GenBank/DDBJ whole genome shotgun (WGS) entry which is preliminary data.</text>
</comment>
<feature type="compositionally biased region" description="Basic and acidic residues" evidence="7">
    <location>
        <begin position="188"/>
        <end position="200"/>
    </location>
</feature>
<feature type="compositionally biased region" description="Polar residues" evidence="7">
    <location>
        <begin position="208"/>
        <end position="223"/>
    </location>
</feature>
<feature type="compositionally biased region" description="Polar residues" evidence="7">
    <location>
        <begin position="259"/>
        <end position="270"/>
    </location>
</feature>
<keyword evidence="10" id="KW-1185">Reference proteome</keyword>
<feature type="region of interest" description="Disordered" evidence="7">
    <location>
        <begin position="397"/>
        <end position="548"/>
    </location>
</feature>
<evidence type="ECO:0000256" key="7">
    <source>
        <dbReference type="SAM" id="MobiDB-lite"/>
    </source>
</evidence>
<evidence type="ECO:0000313" key="9">
    <source>
        <dbReference type="EMBL" id="SPN97172.1"/>
    </source>
</evidence>
<evidence type="ECO:0000256" key="1">
    <source>
        <dbReference type="ARBA" id="ARBA00004123"/>
    </source>
</evidence>
<keyword evidence="4 5" id="KW-0539">Nucleus</keyword>
<dbReference type="PANTHER" id="PTHR24323">
    <property type="entry name" value="CEH-10 HOMEODOMAIN-CONTAINING HOMOLOG"/>
    <property type="match status" value="1"/>
</dbReference>
<dbReference type="SUPFAM" id="SSF46689">
    <property type="entry name" value="Homeodomain-like"/>
    <property type="match status" value="1"/>
</dbReference>
<evidence type="ECO:0000256" key="5">
    <source>
        <dbReference type="PROSITE-ProRule" id="PRU00108"/>
    </source>
</evidence>
<dbReference type="AlphaFoldDB" id="A0AAE8MRP3"/>
<dbReference type="CDD" id="cd00086">
    <property type="entry name" value="homeodomain"/>
    <property type="match status" value="1"/>
</dbReference>
<keyword evidence="2 5" id="KW-0238">DNA-binding</keyword>
<dbReference type="Proteomes" id="UP001187682">
    <property type="component" value="Unassembled WGS sequence"/>
</dbReference>
<accession>A0AAE8MRP3</accession>
<dbReference type="PANTHER" id="PTHR24323:SF7">
    <property type="entry name" value="HOMEOBOX DOMAIN-CONTAINING PROTEIN"/>
    <property type="match status" value="1"/>
</dbReference>
<dbReference type="PROSITE" id="PS00027">
    <property type="entry name" value="HOMEOBOX_1"/>
    <property type="match status" value="1"/>
</dbReference>
<dbReference type="EMBL" id="ONZQ02000001">
    <property type="protein sequence ID" value="SPN97172.1"/>
    <property type="molecule type" value="Genomic_DNA"/>
</dbReference>
<feature type="region of interest" description="Disordered" evidence="7">
    <location>
        <begin position="127"/>
        <end position="232"/>
    </location>
</feature>
<dbReference type="GO" id="GO:0000981">
    <property type="term" value="F:DNA-binding transcription factor activity, RNA polymerase II-specific"/>
    <property type="evidence" value="ECO:0007669"/>
    <property type="project" value="InterPro"/>
</dbReference>
<feature type="compositionally biased region" description="Basic and acidic residues" evidence="7">
    <location>
        <begin position="433"/>
        <end position="454"/>
    </location>
</feature>
<name>A0AAE8MRP3_9PEZI</name>
<dbReference type="InterPro" id="IPR001356">
    <property type="entry name" value="HD"/>
</dbReference>
<dbReference type="Pfam" id="PF00046">
    <property type="entry name" value="Homeodomain"/>
    <property type="match status" value="1"/>
</dbReference>
<dbReference type="GO" id="GO:0000976">
    <property type="term" value="F:transcription cis-regulatory region binding"/>
    <property type="evidence" value="ECO:0007669"/>
    <property type="project" value="TreeGrafter"/>
</dbReference>
<reference evidence="9" key="1">
    <citation type="submission" date="2018-03" db="EMBL/GenBank/DDBJ databases">
        <authorList>
            <person name="Guldener U."/>
        </authorList>
    </citation>
    <scope>NUCLEOTIDE SEQUENCE</scope>
</reference>
<comment type="subcellular location">
    <subcellularLocation>
        <location evidence="1 5 6">Nucleus</location>
    </subcellularLocation>
</comment>
<gene>
    <name evidence="9" type="ORF">DNG_00688</name>
</gene>
<feature type="DNA-binding region" description="Homeobox" evidence="5">
    <location>
        <begin position="49"/>
        <end position="108"/>
    </location>
</feature>
<evidence type="ECO:0000256" key="6">
    <source>
        <dbReference type="RuleBase" id="RU000682"/>
    </source>
</evidence>
<evidence type="ECO:0000259" key="8">
    <source>
        <dbReference type="PROSITE" id="PS50071"/>
    </source>
</evidence>
<proteinExistence type="predicted"/>
<keyword evidence="3 5" id="KW-0371">Homeobox</keyword>
<evidence type="ECO:0000256" key="3">
    <source>
        <dbReference type="ARBA" id="ARBA00023155"/>
    </source>
</evidence>
<dbReference type="GO" id="GO:0005634">
    <property type="term" value="C:nucleus"/>
    <property type="evidence" value="ECO:0007669"/>
    <property type="project" value="UniProtKB-SubCell"/>
</dbReference>
<feature type="region of interest" description="Disordered" evidence="7">
    <location>
        <begin position="1"/>
        <end position="61"/>
    </location>
</feature>
<feature type="region of interest" description="Disordered" evidence="7">
    <location>
        <begin position="254"/>
        <end position="350"/>
    </location>
</feature>
<sequence length="586" mass="62837">MASTGSSPSSSLESPGHVVAYEPGHITPPDTTSPYGELTVVNVDPQKHPKNKRKRTQAGDKSVLEAAYRDNPKPDKIARLEIVKRVSLNEKEVQIWFQNRRQNDRRKSRPLTPQEVAALRCGGMQIVPDPSLPTSSMLAETPYSPSPAPAPAPAGDATTNPSPPMSSHDSGSPQPREQACSDANESPRNGDSEKEIKEGVVEPEQTARLGSTAHSPGLSQSFPGASGGYLANRWNASTLSTPSAARDEYQKAEFFTPPSCASSRSDMNGNSSRSSRVRLSFSFDGKAEIVSNDASPPRVQPERPMSTAPTLPQVRPRGLQRSHSALPSVTLPPISTLTGGLPPPPRLLRGRSRDVNAWELCCDDEAPDDLTKMAENEANGSALAAISLLRSTSCVLQPSSNKRNAPLSRNPQRNPLAKKPKLGRSHSSISRHGVPDPEKTADNDDVSKEKDFPTKKLRVSMLVSPSGDSDKENLSPDEDGNPQLLATHRRALPQTQSRRAGKALEEQSGAPALGNSRGGTSSVLQRVKRAGSPLKIFEDGGEDEGERVRLPEVETESFMKRGVSPGKMGDADCVAGLLALSQGAWQ</sequence>
<evidence type="ECO:0000313" key="10">
    <source>
        <dbReference type="Proteomes" id="UP001187682"/>
    </source>
</evidence>
<feature type="compositionally biased region" description="Polar residues" evidence="7">
    <location>
        <begin position="157"/>
        <end position="187"/>
    </location>
</feature>
<feature type="compositionally biased region" description="Low complexity" evidence="7">
    <location>
        <begin position="331"/>
        <end position="340"/>
    </location>
</feature>
<dbReference type="InterPro" id="IPR051775">
    <property type="entry name" value="Homeobox_domain"/>
</dbReference>
<feature type="compositionally biased region" description="Low complexity" evidence="7">
    <location>
        <begin position="271"/>
        <end position="283"/>
    </location>
</feature>
<evidence type="ECO:0000256" key="4">
    <source>
        <dbReference type="ARBA" id="ARBA00023242"/>
    </source>
</evidence>
<dbReference type="Gene3D" id="1.10.10.60">
    <property type="entry name" value="Homeodomain-like"/>
    <property type="match status" value="1"/>
</dbReference>
<dbReference type="PROSITE" id="PS50071">
    <property type="entry name" value="HOMEOBOX_2"/>
    <property type="match status" value="1"/>
</dbReference>
<protein>
    <submittedName>
        <fullName evidence="9">Related to LIM homeobox protein</fullName>
    </submittedName>
</protein>
<dbReference type="SMART" id="SM00389">
    <property type="entry name" value="HOX"/>
    <property type="match status" value="1"/>
</dbReference>
<dbReference type="InterPro" id="IPR009057">
    <property type="entry name" value="Homeodomain-like_sf"/>
</dbReference>
<organism evidence="9 10">
    <name type="scientific">Cephalotrichum gorgonifer</name>
    <dbReference type="NCBI Taxonomy" id="2041049"/>
    <lineage>
        <taxon>Eukaryota</taxon>
        <taxon>Fungi</taxon>
        <taxon>Dikarya</taxon>
        <taxon>Ascomycota</taxon>
        <taxon>Pezizomycotina</taxon>
        <taxon>Sordariomycetes</taxon>
        <taxon>Hypocreomycetidae</taxon>
        <taxon>Microascales</taxon>
        <taxon>Microascaceae</taxon>
        <taxon>Cephalotrichum</taxon>
    </lineage>
</organism>
<feature type="domain" description="Homeobox" evidence="8">
    <location>
        <begin position="47"/>
        <end position="107"/>
    </location>
</feature>
<evidence type="ECO:0000256" key="2">
    <source>
        <dbReference type="ARBA" id="ARBA00023125"/>
    </source>
</evidence>